<reference evidence="2 3" key="1">
    <citation type="journal article" date="2013" name="BMC Genomics">
        <title>Genomics-driven discovery of the pneumocandin biosynthetic gene cluster in the fungus Glarea lozoyensis.</title>
        <authorList>
            <person name="Chen L."/>
            <person name="Yue Q."/>
            <person name="Zhang X."/>
            <person name="Xiang M."/>
            <person name="Wang C."/>
            <person name="Li S."/>
            <person name="Che Y."/>
            <person name="Ortiz-Lopez F.J."/>
            <person name="Bills G.F."/>
            <person name="Liu X."/>
            <person name="An Z."/>
        </authorList>
    </citation>
    <scope>NUCLEOTIDE SEQUENCE [LARGE SCALE GENOMIC DNA]</scope>
    <source>
        <strain evidence="3">ATCC 20868 / MF5171</strain>
    </source>
</reference>
<evidence type="ECO:0000313" key="2">
    <source>
        <dbReference type="EMBL" id="EPE37099.1"/>
    </source>
</evidence>
<dbReference type="OMA" id="YTRDMSF"/>
<keyword evidence="3" id="KW-1185">Reference proteome</keyword>
<dbReference type="HOGENOM" id="CLU_126158_0_1_1"/>
<feature type="coiled-coil region" evidence="1">
    <location>
        <begin position="70"/>
        <end position="122"/>
    </location>
</feature>
<proteinExistence type="predicted"/>
<dbReference type="eggNOG" id="ENOG502S8ZR">
    <property type="taxonomic scope" value="Eukaryota"/>
</dbReference>
<keyword evidence="1" id="KW-0175">Coiled coil</keyword>
<dbReference type="OrthoDB" id="273230at2759"/>
<dbReference type="Proteomes" id="UP000016922">
    <property type="component" value="Unassembled WGS sequence"/>
</dbReference>
<dbReference type="KEGG" id="glz:GLAREA_09262"/>
<evidence type="ECO:0000313" key="3">
    <source>
        <dbReference type="Proteomes" id="UP000016922"/>
    </source>
</evidence>
<evidence type="ECO:0000256" key="1">
    <source>
        <dbReference type="SAM" id="Coils"/>
    </source>
</evidence>
<dbReference type="STRING" id="1116229.S3DIW9"/>
<organism evidence="2 3">
    <name type="scientific">Glarea lozoyensis (strain ATCC 20868 / MF5171)</name>
    <dbReference type="NCBI Taxonomy" id="1116229"/>
    <lineage>
        <taxon>Eukaryota</taxon>
        <taxon>Fungi</taxon>
        <taxon>Dikarya</taxon>
        <taxon>Ascomycota</taxon>
        <taxon>Pezizomycotina</taxon>
        <taxon>Leotiomycetes</taxon>
        <taxon>Helotiales</taxon>
        <taxon>Helotiaceae</taxon>
        <taxon>Glarea</taxon>
    </lineage>
</organism>
<accession>S3DIW9</accession>
<dbReference type="EMBL" id="KE145352">
    <property type="protein sequence ID" value="EPE37099.1"/>
    <property type="molecule type" value="Genomic_DNA"/>
</dbReference>
<dbReference type="GeneID" id="19468310"/>
<gene>
    <name evidence="2" type="ORF">GLAREA_09262</name>
</gene>
<dbReference type="AlphaFoldDB" id="S3DIW9"/>
<name>S3DIW9_GLAL2</name>
<protein>
    <submittedName>
        <fullName evidence="2">Uncharacterized protein</fullName>
    </submittedName>
</protein>
<dbReference type="RefSeq" id="XP_008076414.1">
    <property type="nucleotide sequence ID" value="XM_008078223.1"/>
</dbReference>
<sequence>MFSLRPLLARNTAAKLCTRCLSTIRPIPRPTILPSHTLTRSTPPNLLPSLSRNLPSHRTYASKSTADTLIDEITDQYATARDEFEIATEETEKQTTYGQADRDAARAELDKLKGMYEDALRTEDGEEIKRRVGGRIRELEGAVRALEESVEQGDH</sequence>